<dbReference type="InterPro" id="IPR033452">
    <property type="entry name" value="GH30_C"/>
</dbReference>
<keyword evidence="7" id="KW-0119">Carbohydrate metabolism</keyword>
<dbReference type="AlphaFoldDB" id="A0A2T2P6X3"/>
<proteinExistence type="inferred from homology"/>
<evidence type="ECO:0000256" key="4">
    <source>
        <dbReference type="SAM" id="SignalP"/>
    </source>
</evidence>
<feature type="signal peptide" evidence="4">
    <location>
        <begin position="1"/>
        <end position="17"/>
    </location>
</feature>
<evidence type="ECO:0000256" key="3">
    <source>
        <dbReference type="ARBA" id="ARBA00022801"/>
    </source>
</evidence>
<evidence type="ECO:0000259" key="6">
    <source>
        <dbReference type="Pfam" id="PF17189"/>
    </source>
</evidence>
<dbReference type="GO" id="GO:0045493">
    <property type="term" value="P:xylan catabolic process"/>
    <property type="evidence" value="ECO:0007669"/>
    <property type="project" value="UniProtKB-KW"/>
</dbReference>
<evidence type="ECO:0000313" key="8">
    <source>
        <dbReference type="Proteomes" id="UP000240883"/>
    </source>
</evidence>
<organism evidence="7 8">
    <name type="scientific">Corynespora cassiicola Philippines</name>
    <dbReference type="NCBI Taxonomy" id="1448308"/>
    <lineage>
        <taxon>Eukaryota</taxon>
        <taxon>Fungi</taxon>
        <taxon>Dikarya</taxon>
        <taxon>Ascomycota</taxon>
        <taxon>Pezizomycotina</taxon>
        <taxon>Dothideomycetes</taxon>
        <taxon>Pleosporomycetidae</taxon>
        <taxon>Pleosporales</taxon>
        <taxon>Corynesporascaceae</taxon>
        <taxon>Corynespora</taxon>
    </lineage>
</organism>
<dbReference type="SUPFAM" id="SSF51445">
    <property type="entry name" value="(Trans)glycosidases"/>
    <property type="match status" value="1"/>
</dbReference>
<feature type="domain" description="Glycosyl hydrolase family 30 beta sandwich" evidence="6">
    <location>
        <begin position="378"/>
        <end position="465"/>
    </location>
</feature>
<dbReference type="Proteomes" id="UP000240883">
    <property type="component" value="Unassembled WGS sequence"/>
</dbReference>
<dbReference type="GO" id="GO:0006680">
    <property type="term" value="P:glucosylceramide catabolic process"/>
    <property type="evidence" value="ECO:0007669"/>
    <property type="project" value="TreeGrafter"/>
</dbReference>
<dbReference type="InterPro" id="IPR001139">
    <property type="entry name" value="Glyco_hydro_30"/>
</dbReference>
<keyword evidence="2 4" id="KW-0732">Signal</keyword>
<evidence type="ECO:0000256" key="1">
    <source>
        <dbReference type="ARBA" id="ARBA00005382"/>
    </source>
</evidence>
<sequence>MVHRTLVIAAFVALGYSKAILSSRQASTITVDLSKTYQTMNGFGMSETFQRANQIKALSEPLQRYCLDLLFNRTSGAGFSILRNGIGSSPDSSSDHMISIQPKNPGGPNAAPKYVWDGNDNSQVWVSTEAVKTYGVKTVYANAWSAPGYMKTNNNDANGGSLCGVSGATCSSGDWKQAYANYLVQYITYYRDLGVDITHVGFLNEPDLTTSYASMRSNGQQAADFIKVLRPTLDKANYTTVKIACCDAEGWNSQQGMMGALSGVNDMLGTITAHSYTSQPGSPINTRHPVWQTENADLQGPWATSFYSNNGAGEGLLWANKIYDAIVRANATAYLYWIGVQGGPTNSKLIRISDDKKQVIPSKRLWAFANWSRHVRPGAVRIGTNGGPNGAKVSAFRNLDGSVAVQVIQGGTASGTVSVKMSTAIGAAKAWITDNSHDCDEQTTTVSADGGSVSAQVPGRSMVTFVLQPQA</sequence>
<comment type="similarity">
    <text evidence="1">Belongs to the glycosyl hydrolase 30 family.</text>
</comment>
<keyword evidence="7" id="KW-0858">Xylan degradation</keyword>
<reference evidence="7 8" key="1">
    <citation type="journal article" date="2018" name="Front. Microbiol.">
        <title>Genome-Wide Analysis of Corynespora cassiicola Leaf Fall Disease Putative Effectors.</title>
        <authorList>
            <person name="Lopez D."/>
            <person name="Ribeiro S."/>
            <person name="Label P."/>
            <person name="Fumanal B."/>
            <person name="Venisse J.S."/>
            <person name="Kohler A."/>
            <person name="de Oliveira R.R."/>
            <person name="Labutti K."/>
            <person name="Lipzen A."/>
            <person name="Lail K."/>
            <person name="Bauer D."/>
            <person name="Ohm R.A."/>
            <person name="Barry K.W."/>
            <person name="Spatafora J."/>
            <person name="Grigoriev I.V."/>
            <person name="Martin F.M."/>
            <person name="Pujade-Renaud V."/>
        </authorList>
    </citation>
    <scope>NUCLEOTIDE SEQUENCE [LARGE SCALE GENOMIC DNA]</scope>
    <source>
        <strain evidence="7 8">Philippines</strain>
    </source>
</reference>
<dbReference type="PANTHER" id="PTHR11069:SF23">
    <property type="entry name" value="LYSOSOMAL ACID GLUCOSYLCERAMIDASE"/>
    <property type="match status" value="1"/>
</dbReference>
<dbReference type="InterPro" id="IPR017853">
    <property type="entry name" value="GH"/>
</dbReference>
<evidence type="ECO:0000313" key="7">
    <source>
        <dbReference type="EMBL" id="PSN73286.1"/>
    </source>
</evidence>
<keyword evidence="7" id="KW-0326">Glycosidase</keyword>
<dbReference type="GO" id="GO:0016020">
    <property type="term" value="C:membrane"/>
    <property type="evidence" value="ECO:0007669"/>
    <property type="project" value="GOC"/>
</dbReference>
<name>A0A2T2P6X3_CORCC</name>
<dbReference type="GO" id="GO:0004348">
    <property type="term" value="F:glucosylceramidase activity"/>
    <property type="evidence" value="ECO:0007669"/>
    <property type="project" value="InterPro"/>
</dbReference>
<accession>A0A2T2P6X3</accession>
<dbReference type="Gene3D" id="3.20.20.80">
    <property type="entry name" value="Glycosidases"/>
    <property type="match status" value="1"/>
</dbReference>
<dbReference type="Pfam" id="PF17189">
    <property type="entry name" value="Glyco_hydro_30C"/>
    <property type="match status" value="1"/>
</dbReference>
<keyword evidence="3 7" id="KW-0378">Hydrolase</keyword>
<dbReference type="PANTHER" id="PTHR11069">
    <property type="entry name" value="GLUCOSYLCERAMIDASE"/>
    <property type="match status" value="1"/>
</dbReference>
<keyword evidence="7" id="KW-0624">Polysaccharide degradation</keyword>
<dbReference type="OrthoDB" id="2012278at2759"/>
<evidence type="ECO:0000256" key="2">
    <source>
        <dbReference type="ARBA" id="ARBA00022729"/>
    </source>
</evidence>
<protein>
    <submittedName>
        <fullName evidence="7">Putative endo-exoxylanase</fullName>
    </submittedName>
</protein>
<dbReference type="SUPFAM" id="SSF51011">
    <property type="entry name" value="Glycosyl hydrolase domain"/>
    <property type="match status" value="1"/>
</dbReference>
<feature type="chain" id="PRO_5015642015" evidence="4">
    <location>
        <begin position="18"/>
        <end position="471"/>
    </location>
</feature>
<keyword evidence="8" id="KW-1185">Reference proteome</keyword>
<feature type="domain" description="Glycosyl hydrolase family 59 catalytic" evidence="5">
    <location>
        <begin position="59"/>
        <end position="341"/>
    </location>
</feature>
<dbReference type="Pfam" id="PF02057">
    <property type="entry name" value="Glyco_hydro_59"/>
    <property type="match status" value="1"/>
</dbReference>
<dbReference type="Gene3D" id="2.60.40.1180">
    <property type="entry name" value="Golgi alpha-mannosidase II"/>
    <property type="match status" value="1"/>
</dbReference>
<dbReference type="InterPro" id="IPR013780">
    <property type="entry name" value="Glyco_hydro_b"/>
</dbReference>
<dbReference type="STRING" id="1448308.A0A2T2P6X3"/>
<evidence type="ECO:0000259" key="5">
    <source>
        <dbReference type="Pfam" id="PF02057"/>
    </source>
</evidence>
<dbReference type="InterPro" id="IPR049161">
    <property type="entry name" value="GH59_cat"/>
</dbReference>
<gene>
    <name evidence="7" type="ORF">BS50DRAFT_596905</name>
</gene>
<dbReference type="EMBL" id="KZ678129">
    <property type="protein sequence ID" value="PSN73286.1"/>
    <property type="molecule type" value="Genomic_DNA"/>
</dbReference>